<feature type="compositionally biased region" description="Low complexity" evidence="1">
    <location>
        <begin position="72"/>
        <end position="105"/>
    </location>
</feature>
<evidence type="ECO:0000313" key="5">
    <source>
        <dbReference type="Proteomes" id="UP000247498"/>
    </source>
</evidence>
<accession>A0A2V0PT22</accession>
<evidence type="ECO:0000256" key="2">
    <source>
        <dbReference type="SAM" id="Phobius"/>
    </source>
</evidence>
<feature type="region of interest" description="Disordered" evidence="1">
    <location>
        <begin position="529"/>
        <end position="549"/>
    </location>
</feature>
<dbReference type="EMBL" id="BDRX01000236">
    <property type="protein sequence ID" value="GBG00516.1"/>
    <property type="molecule type" value="Genomic_DNA"/>
</dbReference>
<proteinExistence type="predicted"/>
<evidence type="ECO:0000256" key="1">
    <source>
        <dbReference type="SAM" id="MobiDB-lite"/>
    </source>
</evidence>
<feature type="transmembrane region" description="Helical" evidence="2">
    <location>
        <begin position="365"/>
        <end position="388"/>
    </location>
</feature>
<feature type="transmembrane region" description="Helical" evidence="2">
    <location>
        <begin position="206"/>
        <end position="225"/>
    </location>
</feature>
<dbReference type="InterPro" id="IPR005804">
    <property type="entry name" value="FA_desaturase_dom"/>
</dbReference>
<organism evidence="4 5">
    <name type="scientific">Raphidocelis subcapitata</name>
    <dbReference type="NCBI Taxonomy" id="307507"/>
    <lineage>
        <taxon>Eukaryota</taxon>
        <taxon>Viridiplantae</taxon>
        <taxon>Chlorophyta</taxon>
        <taxon>core chlorophytes</taxon>
        <taxon>Chlorophyceae</taxon>
        <taxon>CS clade</taxon>
        <taxon>Sphaeropleales</taxon>
        <taxon>Selenastraceae</taxon>
        <taxon>Raphidocelis</taxon>
    </lineage>
</organism>
<name>A0A2V0PT22_9CHLO</name>
<reference evidence="4 5" key="1">
    <citation type="journal article" date="2018" name="Sci. Rep.">
        <title>Raphidocelis subcapitata (=Pseudokirchneriella subcapitata) provides an insight into genome evolution and environmental adaptations in the Sphaeropleales.</title>
        <authorList>
            <person name="Suzuki S."/>
            <person name="Yamaguchi H."/>
            <person name="Nakajima N."/>
            <person name="Kawachi M."/>
        </authorList>
    </citation>
    <scope>NUCLEOTIDE SEQUENCE [LARGE SCALE GENOMIC DNA]</scope>
    <source>
        <strain evidence="4 5">NIES-35</strain>
    </source>
</reference>
<gene>
    <name evidence="4" type="ORF">Rsub_13193</name>
</gene>
<evidence type="ECO:0000313" key="4">
    <source>
        <dbReference type="EMBL" id="GBG00516.1"/>
    </source>
</evidence>
<feature type="compositionally biased region" description="Pro residues" evidence="1">
    <location>
        <begin position="14"/>
        <end position="25"/>
    </location>
</feature>
<feature type="transmembrane region" description="Helical" evidence="2">
    <location>
        <begin position="237"/>
        <end position="255"/>
    </location>
</feature>
<feature type="region of interest" description="Disordered" evidence="1">
    <location>
        <begin position="1"/>
        <end position="115"/>
    </location>
</feature>
<dbReference type="InParanoid" id="A0A2V0PT22"/>
<sequence>MARCRPAAPAAALPSPPLPLLLRPPRPPHRCPAALPRPATNQQQRGLAPSQKHRQRRRPGAWPQRRPSPLHAAADAAEAEAAAAAAEPSASGAPAASTSAAAAAPGPGGAAAAGARQEGVRSFDLRLPDAATATAGLGDLDETQLEQQAQARLLCCSLRRLARCFGGGRLDWGFSRLGAPFPEGVSLHSLAETLSPAHFDVSPRKAFAGVALAAAAIAAGCWWQAYMHSICPAWQQVLCWLAIGTGYFGAFQSAVDCARFCFWPQRPLVQDVIGAALMAPALVPYEGWRLQQFNHLLRPNMLWQDSPLWHPLTAPDLAPLPAWRRALLRLANATPLRFLARGLAGWAASWDGLDLRRHPPAARPWVVLSWAVPAGFAALVLPALLAGGGLERLVGWWLAPWLVFNAWQGLVAVAERTAPHIPFVEEGYEYDHGQAVVNGTVNLGLPRWLEALVGGANLGLPRMMSISIPRYNLRPAYEELKAKLGPYLTEADLLSPRLLLNLSTRWLIWDPKRRGYVRFDDLEAGAESEAARAAAAEDGPGPAPQAAAA</sequence>
<comment type="caution">
    <text evidence="4">The sequence shown here is derived from an EMBL/GenBank/DDBJ whole genome shotgun (WGS) entry which is preliminary data.</text>
</comment>
<feature type="domain" description="Fatty acid desaturase" evidence="3">
    <location>
        <begin position="233"/>
        <end position="487"/>
    </location>
</feature>
<dbReference type="InterPro" id="IPR012171">
    <property type="entry name" value="Fatty_acid_desaturase"/>
</dbReference>
<feature type="compositionally biased region" description="Low complexity" evidence="1">
    <location>
        <begin position="1"/>
        <end position="13"/>
    </location>
</feature>
<dbReference type="OrthoDB" id="10260134at2759"/>
<dbReference type="GO" id="GO:0016491">
    <property type="term" value="F:oxidoreductase activity"/>
    <property type="evidence" value="ECO:0007669"/>
    <property type="project" value="InterPro"/>
</dbReference>
<dbReference type="Proteomes" id="UP000247498">
    <property type="component" value="Unassembled WGS sequence"/>
</dbReference>
<keyword evidence="2" id="KW-0812">Transmembrane</keyword>
<dbReference type="GO" id="GO:0006629">
    <property type="term" value="P:lipid metabolic process"/>
    <property type="evidence" value="ECO:0007669"/>
    <property type="project" value="InterPro"/>
</dbReference>
<evidence type="ECO:0000259" key="3">
    <source>
        <dbReference type="Pfam" id="PF00487"/>
    </source>
</evidence>
<keyword evidence="2" id="KW-1133">Transmembrane helix</keyword>
<dbReference type="AlphaFoldDB" id="A0A2V0PT22"/>
<keyword evidence="2" id="KW-0472">Membrane</keyword>
<dbReference type="PANTHER" id="PTHR32100">
    <property type="entry name" value="OMEGA-6 FATTY ACID DESATURASE, CHLOROPLASTIC"/>
    <property type="match status" value="1"/>
</dbReference>
<keyword evidence="5" id="KW-1185">Reference proteome</keyword>
<dbReference type="Pfam" id="PF00487">
    <property type="entry name" value="FA_desaturase"/>
    <property type="match status" value="1"/>
</dbReference>
<protein>
    <submittedName>
        <fullName evidence="4">Omega-6 fatty acid desaturase</fullName>
    </submittedName>
</protein>